<gene>
    <name evidence="2" type="ORF">AUC43_13720</name>
</gene>
<evidence type="ECO:0000313" key="2">
    <source>
        <dbReference type="EMBL" id="ALW86054.1"/>
    </source>
</evidence>
<feature type="region of interest" description="Disordered" evidence="1">
    <location>
        <begin position="23"/>
        <end position="77"/>
    </location>
</feature>
<dbReference type="STRING" id="1411621.AUC43_13720"/>
<name>A0A0U3SIT7_9BACT</name>
<keyword evidence="3" id="KW-1185">Reference proteome</keyword>
<dbReference type="KEGG" id="hyg:AUC43_13720"/>
<accession>A0A0U3SIT7</accession>
<dbReference type="AlphaFoldDB" id="A0A0U3SIT7"/>
<dbReference type="EMBL" id="CP013909">
    <property type="protein sequence ID" value="ALW86054.1"/>
    <property type="molecule type" value="Genomic_DNA"/>
</dbReference>
<dbReference type="Proteomes" id="UP000059542">
    <property type="component" value="Chromosome"/>
</dbReference>
<proteinExistence type="predicted"/>
<evidence type="ECO:0000256" key="1">
    <source>
        <dbReference type="SAM" id="MobiDB-lite"/>
    </source>
</evidence>
<sequence length="77" mass="7948">MLCGLLLLLAVALGTEVVALHRSQGPGAPKPAAPVVVRKAPHPHAPPKTVRPVKPHAKAPAIVLTPPSQSHKKAPTQ</sequence>
<organism evidence="2 3">
    <name type="scientific">Hymenobacter sedentarius</name>
    <dbReference type="NCBI Taxonomy" id="1411621"/>
    <lineage>
        <taxon>Bacteria</taxon>
        <taxon>Pseudomonadati</taxon>
        <taxon>Bacteroidota</taxon>
        <taxon>Cytophagia</taxon>
        <taxon>Cytophagales</taxon>
        <taxon>Hymenobacteraceae</taxon>
        <taxon>Hymenobacter</taxon>
    </lineage>
</organism>
<reference evidence="2 3" key="1">
    <citation type="submission" date="2015-12" db="EMBL/GenBank/DDBJ databases">
        <authorList>
            <person name="Shamseldin A."/>
            <person name="Moawad H."/>
            <person name="Abd El-Rahim W.M."/>
            <person name="Sadowsky M.J."/>
        </authorList>
    </citation>
    <scope>NUCLEOTIDE SEQUENCE [LARGE SCALE GENOMIC DNA]</scope>
    <source>
        <strain evidence="2 3">DG5B</strain>
    </source>
</reference>
<protein>
    <submittedName>
        <fullName evidence="2">Uncharacterized protein</fullName>
    </submittedName>
</protein>
<evidence type="ECO:0000313" key="3">
    <source>
        <dbReference type="Proteomes" id="UP000059542"/>
    </source>
</evidence>